<feature type="compositionally biased region" description="Basic and acidic residues" evidence="1">
    <location>
        <begin position="33"/>
        <end position="44"/>
    </location>
</feature>
<dbReference type="PANTHER" id="PTHR33273:SF2">
    <property type="entry name" value="ENDONUCLEASE_EXONUCLEASE_PHOSPHATASE DOMAIN-CONTAINING PROTEIN"/>
    <property type="match status" value="1"/>
</dbReference>
<dbReference type="GeneID" id="128199659"/>
<feature type="compositionally biased region" description="Low complexity" evidence="1">
    <location>
        <begin position="45"/>
        <end position="55"/>
    </location>
</feature>
<dbReference type="Proteomes" id="UP001652582">
    <property type="component" value="Chromosome 27"/>
</dbReference>
<feature type="region of interest" description="Disordered" evidence="1">
    <location>
        <begin position="265"/>
        <end position="421"/>
    </location>
</feature>
<proteinExistence type="predicted"/>
<evidence type="ECO:0000313" key="2">
    <source>
        <dbReference type="Proteomes" id="UP001652582"/>
    </source>
</evidence>
<accession>A0ABM3M4T1</accession>
<feature type="compositionally biased region" description="Basic residues" evidence="1">
    <location>
        <begin position="696"/>
        <end position="708"/>
    </location>
</feature>
<dbReference type="PANTHER" id="PTHR33273">
    <property type="entry name" value="DOMAIN-CONTAINING PROTEIN, PUTATIVE-RELATED"/>
    <property type="match status" value="1"/>
</dbReference>
<name>A0ABM3M4T1_BICAN</name>
<feature type="compositionally biased region" description="Basic and acidic residues" evidence="1">
    <location>
        <begin position="312"/>
        <end position="324"/>
    </location>
</feature>
<feature type="compositionally biased region" description="Pro residues" evidence="1">
    <location>
        <begin position="360"/>
        <end position="370"/>
    </location>
</feature>
<feature type="compositionally biased region" description="Basic and acidic residues" evidence="1">
    <location>
        <begin position="265"/>
        <end position="277"/>
    </location>
</feature>
<reference evidence="3" key="1">
    <citation type="submission" date="2025-08" db="UniProtKB">
        <authorList>
            <consortium name="RefSeq"/>
        </authorList>
    </citation>
    <scope>IDENTIFICATION</scope>
</reference>
<feature type="compositionally biased region" description="Polar residues" evidence="1">
    <location>
        <begin position="161"/>
        <end position="178"/>
    </location>
</feature>
<evidence type="ECO:0000313" key="3">
    <source>
        <dbReference type="RefSeq" id="XP_052746019.1"/>
    </source>
</evidence>
<organism evidence="2 3">
    <name type="scientific">Bicyclus anynana</name>
    <name type="common">Squinting bush brown butterfly</name>
    <dbReference type="NCBI Taxonomy" id="110368"/>
    <lineage>
        <taxon>Eukaryota</taxon>
        <taxon>Metazoa</taxon>
        <taxon>Ecdysozoa</taxon>
        <taxon>Arthropoda</taxon>
        <taxon>Hexapoda</taxon>
        <taxon>Insecta</taxon>
        <taxon>Pterygota</taxon>
        <taxon>Neoptera</taxon>
        <taxon>Endopterygota</taxon>
        <taxon>Lepidoptera</taxon>
        <taxon>Glossata</taxon>
        <taxon>Ditrysia</taxon>
        <taxon>Papilionoidea</taxon>
        <taxon>Nymphalidae</taxon>
        <taxon>Satyrinae</taxon>
        <taxon>Satyrini</taxon>
        <taxon>Mycalesina</taxon>
        <taxon>Bicyclus</taxon>
    </lineage>
</organism>
<feature type="region of interest" description="Disordered" evidence="1">
    <location>
        <begin position="1"/>
        <end position="236"/>
    </location>
</feature>
<feature type="compositionally biased region" description="Low complexity" evidence="1">
    <location>
        <begin position="712"/>
        <end position="721"/>
    </location>
</feature>
<feature type="compositionally biased region" description="Basic and acidic residues" evidence="1">
    <location>
        <begin position="652"/>
        <end position="668"/>
    </location>
</feature>
<dbReference type="RefSeq" id="XP_052746019.1">
    <property type="nucleotide sequence ID" value="XM_052890059.1"/>
</dbReference>
<sequence length="783" mass="85193">MEPPRGSKPPKDAAVASTSASTKTRRRSTSGASRDRSGRAEGERSSSQQGGSETGAPRTPSQIPRASPPRLTPAVARAEPISLAQRSSERDGESSYKPAAHPTRHEVQAGGQLYLKESRESPRTSASTPAAPVARPEQQVDNAEPRTPAARPLRDVLASYERTSSSAKKTHQPATTTGVAGEKTSSEPHTPAARPARRDALPSHTRPAASSGPKEDGQRSKPAVARPTQSPKSKLEADCLILYRLDKAGLGSDELKAALAIHLNDRQRVLDNEKVESPTDAASDEEDIEEACQLAAQTPIPAVQYTAPLKRQRTETDLHPDPKLAKTSGEEALPQRDPRLRSRSSCIIGMDTDESELPSQPTPTTTPAPRPSTSFADAARPRHEEQKNRDRTKPSSTGSTDSTGGQVPPAQPPPKKPRYPPLVVEQLPNWAHHLRQLKDKLGRAPNARPFGRGIKFIPTEENEYRLLQRYLTELEKTEKISWFSYSLPQDKSLKVAIRGVPVDTPPADIEQELRNLGFEPELVRAIRARKGRPGCIFLAILKRTPDTLPKIYEVDELLCMPGVRIEAWRGKKGPAQCHRCQLFRHSSHMCHRRQACVRCGEEHSAHMCPRPLEEPATCANCGGPHPANNSSCPVYRKEARNKKAGTVARTATTREEDRPARSQTRAEEDGAPIAPGGSNIRTPANEPTARGAPVQGKKKKKKNPKKKKPQEATQSATTASAPKEAAPGRTTTRPQTERRADSSNISTQSALQMLTDVLHAIQAGEDATTAILRGITQLLQSNA</sequence>
<feature type="compositionally biased region" description="Low complexity" evidence="1">
    <location>
        <begin position="395"/>
        <end position="405"/>
    </location>
</feature>
<feature type="compositionally biased region" description="Basic and acidic residues" evidence="1">
    <location>
        <begin position="379"/>
        <end position="393"/>
    </location>
</feature>
<keyword evidence="2" id="KW-1185">Reference proteome</keyword>
<feature type="compositionally biased region" description="Low complexity" evidence="1">
    <location>
        <begin position="12"/>
        <end position="22"/>
    </location>
</feature>
<feature type="region of interest" description="Disordered" evidence="1">
    <location>
        <begin position="639"/>
        <end position="747"/>
    </location>
</feature>
<gene>
    <name evidence="3" type="primary">LOC128199659</name>
</gene>
<evidence type="ECO:0000256" key="1">
    <source>
        <dbReference type="SAM" id="MobiDB-lite"/>
    </source>
</evidence>
<protein>
    <submittedName>
        <fullName evidence="3">Uncharacterized protein LOC128199659</fullName>
    </submittedName>
</protein>